<gene>
    <name evidence="2" type="ORF">QQF64_025264</name>
</gene>
<accession>A0ABR3NNJ8</accession>
<feature type="region of interest" description="Disordered" evidence="1">
    <location>
        <begin position="1"/>
        <end position="29"/>
    </location>
</feature>
<keyword evidence="3" id="KW-1185">Reference proteome</keyword>
<dbReference type="EMBL" id="JAYMGO010000003">
    <property type="protein sequence ID" value="KAL1278591.1"/>
    <property type="molecule type" value="Genomic_DNA"/>
</dbReference>
<sequence>MIQSDLASTECLHGTEPEHAGSEQLPGEYHDFRGTSSLKKAARTPSTNKSGQQTHCCSASSLTPAAVNLKLLHGFPLKLSRVESGLGDLLSKAKIAGGGGAQSVSAPGGLVAESIFFLSVFCSGSWMVCVM</sequence>
<proteinExistence type="predicted"/>
<evidence type="ECO:0000313" key="2">
    <source>
        <dbReference type="EMBL" id="KAL1278591.1"/>
    </source>
</evidence>
<evidence type="ECO:0000256" key="1">
    <source>
        <dbReference type="SAM" id="MobiDB-lite"/>
    </source>
</evidence>
<reference evidence="2 3" key="1">
    <citation type="submission" date="2023-09" db="EMBL/GenBank/DDBJ databases">
        <authorList>
            <person name="Wang M."/>
        </authorList>
    </citation>
    <scope>NUCLEOTIDE SEQUENCE [LARGE SCALE GENOMIC DNA]</scope>
    <source>
        <strain evidence="2">GT-2023</strain>
        <tissue evidence="2">Liver</tissue>
    </source>
</reference>
<name>A0ABR3NNJ8_9TELE</name>
<protein>
    <submittedName>
        <fullName evidence="2">Uncharacterized protein</fullName>
    </submittedName>
</protein>
<comment type="caution">
    <text evidence="2">The sequence shown here is derived from an EMBL/GenBank/DDBJ whole genome shotgun (WGS) entry which is preliminary data.</text>
</comment>
<organism evidence="2 3">
    <name type="scientific">Cirrhinus molitorella</name>
    <name type="common">mud carp</name>
    <dbReference type="NCBI Taxonomy" id="172907"/>
    <lineage>
        <taxon>Eukaryota</taxon>
        <taxon>Metazoa</taxon>
        <taxon>Chordata</taxon>
        <taxon>Craniata</taxon>
        <taxon>Vertebrata</taxon>
        <taxon>Euteleostomi</taxon>
        <taxon>Actinopterygii</taxon>
        <taxon>Neopterygii</taxon>
        <taxon>Teleostei</taxon>
        <taxon>Ostariophysi</taxon>
        <taxon>Cypriniformes</taxon>
        <taxon>Cyprinidae</taxon>
        <taxon>Labeoninae</taxon>
        <taxon>Labeonini</taxon>
        <taxon>Cirrhinus</taxon>
    </lineage>
</organism>
<evidence type="ECO:0000313" key="3">
    <source>
        <dbReference type="Proteomes" id="UP001558613"/>
    </source>
</evidence>
<dbReference type="Proteomes" id="UP001558613">
    <property type="component" value="Unassembled WGS sequence"/>
</dbReference>